<organism evidence="2 3">
    <name type="scientific">Trichonephila clavata</name>
    <name type="common">Joro spider</name>
    <name type="synonym">Nephila clavata</name>
    <dbReference type="NCBI Taxonomy" id="2740835"/>
    <lineage>
        <taxon>Eukaryota</taxon>
        <taxon>Metazoa</taxon>
        <taxon>Ecdysozoa</taxon>
        <taxon>Arthropoda</taxon>
        <taxon>Chelicerata</taxon>
        <taxon>Arachnida</taxon>
        <taxon>Araneae</taxon>
        <taxon>Araneomorphae</taxon>
        <taxon>Entelegynae</taxon>
        <taxon>Araneoidea</taxon>
        <taxon>Nephilidae</taxon>
        <taxon>Trichonephila</taxon>
    </lineage>
</organism>
<accession>A0A8X6FBI7</accession>
<dbReference type="EMBL" id="BMAO01011618">
    <property type="protein sequence ID" value="GFQ74981.1"/>
    <property type="molecule type" value="Genomic_DNA"/>
</dbReference>
<keyword evidence="3" id="KW-1185">Reference proteome</keyword>
<evidence type="ECO:0000256" key="1">
    <source>
        <dbReference type="SAM" id="MobiDB-lite"/>
    </source>
</evidence>
<sequence length="91" mass="10347">MGRKWSSRTFQRRIETSCSNQNRTQTSKGGESTSDEVLIQVDESIFTLDNPLDETSSVEQEQNIQQPTRKTLLYPACNSNYTSNQEIGNEV</sequence>
<dbReference type="Proteomes" id="UP000887116">
    <property type="component" value="Unassembled WGS sequence"/>
</dbReference>
<protein>
    <submittedName>
        <fullName evidence="2">Uncharacterized protein</fullName>
    </submittedName>
</protein>
<name>A0A8X6FBI7_TRICU</name>
<proteinExistence type="predicted"/>
<evidence type="ECO:0000313" key="3">
    <source>
        <dbReference type="Proteomes" id="UP000887116"/>
    </source>
</evidence>
<feature type="compositionally biased region" description="Polar residues" evidence="1">
    <location>
        <begin position="16"/>
        <end position="32"/>
    </location>
</feature>
<evidence type="ECO:0000313" key="2">
    <source>
        <dbReference type="EMBL" id="GFQ74981.1"/>
    </source>
</evidence>
<dbReference type="AlphaFoldDB" id="A0A8X6FBI7"/>
<comment type="caution">
    <text evidence="2">The sequence shown here is derived from an EMBL/GenBank/DDBJ whole genome shotgun (WGS) entry which is preliminary data.</text>
</comment>
<feature type="region of interest" description="Disordered" evidence="1">
    <location>
        <begin position="1"/>
        <end position="35"/>
    </location>
</feature>
<reference evidence="2" key="1">
    <citation type="submission" date="2020-07" db="EMBL/GenBank/DDBJ databases">
        <title>Multicomponent nature underlies the extraordinary mechanical properties of spider dragline silk.</title>
        <authorList>
            <person name="Kono N."/>
            <person name="Nakamura H."/>
            <person name="Mori M."/>
            <person name="Yoshida Y."/>
            <person name="Ohtoshi R."/>
            <person name="Malay A.D."/>
            <person name="Moran D.A.P."/>
            <person name="Tomita M."/>
            <person name="Numata K."/>
            <person name="Arakawa K."/>
        </authorList>
    </citation>
    <scope>NUCLEOTIDE SEQUENCE</scope>
</reference>
<gene>
    <name evidence="2" type="ORF">TNCT_248781</name>
</gene>